<sequence>MTTRKTILSPADALAMLDTALSTSRQAMETVTRASAHAGEESLARYGEVMAVSKDGADAVMAAGSEWMKGMQGLSRAMMGLAHESVEKAVAHGKATTAVKSVNQLVTMNRAFARSGVDQALSEGARLSQQSLHVAEAVAQPLNQQVEKTLRVLMKPLSR</sequence>
<organism evidence="2 3">
    <name type="scientific">Insolitispirillum peregrinum</name>
    <dbReference type="NCBI Taxonomy" id="80876"/>
    <lineage>
        <taxon>Bacteria</taxon>
        <taxon>Pseudomonadati</taxon>
        <taxon>Pseudomonadota</taxon>
        <taxon>Alphaproteobacteria</taxon>
        <taxon>Rhodospirillales</taxon>
        <taxon>Novispirillaceae</taxon>
        <taxon>Insolitispirillum</taxon>
    </lineage>
</organism>
<feature type="domain" description="Phasin" evidence="1">
    <location>
        <begin position="48"/>
        <end position="146"/>
    </location>
</feature>
<dbReference type="RefSeq" id="WP_076402041.1">
    <property type="nucleotide sequence ID" value="NZ_FTOA01000011.1"/>
</dbReference>
<reference evidence="2 3" key="1">
    <citation type="submission" date="2017-01" db="EMBL/GenBank/DDBJ databases">
        <authorList>
            <person name="Mah S.A."/>
            <person name="Swanson W.J."/>
            <person name="Moy G.W."/>
            <person name="Vacquier V.D."/>
        </authorList>
    </citation>
    <scope>NUCLEOTIDE SEQUENCE [LARGE SCALE GENOMIC DNA]</scope>
    <source>
        <strain evidence="2 3">DSM 11589</strain>
    </source>
</reference>
<evidence type="ECO:0000313" key="2">
    <source>
        <dbReference type="EMBL" id="SIT18539.1"/>
    </source>
</evidence>
<dbReference type="AlphaFoldDB" id="A0A1N7Q713"/>
<evidence type="ECO:0000313" key="3">
    <source>
        <dbReference type="Proteomes" id="UP000185678"/>
    </source>
</evidence>
<proteinExistence type="predicted"/>
<evidence type="ECO:0000259" key="1">
    <source>
        <dbReference type="Pfam" id="PF09361"/>
    </source>
</evidence>
<dbReference type="Proteomes" id="UP000185678">
    <property type="component" value="Unassembled WGS sequence"/>
</dbReference>
<dbReference type="Pfam" id="PF09361">
    <property type="entry name" value="Phasin_2"/>
    <property type="match status" value="1"/>
</dbReference>
<dbReference type="InterPro" id="IPR018968">
    <property type="entry name" value="Phasin"/>
</dbReference>
<keyword evidence="3" id="KW-1185">Reference proteome</keyword>
<name>A0A1N7Q713_9PROT</name>
<dbReference type="EMBL" id="FTOA01000011">
    <property type="protein sequence ID" value="SIT18539.1"/>
    <property type="molecule type" value="Genomic_DNA"/>
</dbReference>
<accession>A0A1N7Q713</accession>
<protein>
    <recommendedName>
        <fullName evidence="1">Phasin domain-containing protein</fullName>
    </recommendedName>
</protein>
<gene>
    <name evidence="2" type="ORF">SAMN05421779_11134</name>
</gene>